<comment type="similarity">
    <text evidence="1 2">Belongs to the outer membrane factor (OMF) (TC 1.B.17) family.</text>
</comment>
<feature type="chain" id="PRO_5038165427" evidence="2">
    <location>
        <begin position="24"/>
        <end position="471"/>
    </location>
</feature>
<dbReference type="Proteomes" id="UP000663918">
    <property type="component" value="Chromosome"/>
</dbReference>
<reference evidence="5" key="1">
    <citation type="submission" date="2020-09" db="EMBL/GenBank/DDBJ databases">
        <title>Brevundimonas sp. LVF2 isolated from a puddle in Goettingen, Germany.</title>
        <authorList>
            <person name="Friedrich I."/>
            <person name="Klassen A."/>
            <person name="Hannes N."/>
            <person name="Schneider D."/>
            <person name="Hertel R."/>
            <person name="Daniel R."/>
        </authorList>
    </citation>
    <scope>NUCLEOTIDE SEQUENCE</scope>
    <source>
        <strain evidence="5">LVF2</strain>
    </source>
</reference>
<evidence type="ECO:0000313" key="5">
    <source>
        <dbReference type="EMBL" id="QTC89936.1"/>
    </source>
</evidence>
<sequence>MTRIPAKTAAALFGVALLTSACAVGPNYVVPTTVAAPLSFKAPTGWSVAAPGDRLDRGDWWTLFGDPVLNDLAARAETANQTIAAAEASYRQARAATRETRSSLFPTVDLSGSGAKSGGDGSTADSESYQVGIGASWEPDLWGRIRRSVESSNAQTEASAADLASAHLSIQGELAANYLNLREADAETAILNQTIVAYERALTITQNRYDAKIAPRTDVLQAQSQLATARSTLVGLERTRATYENAIAVLVGENPSSFTLAAVSDWTPVVPDVPLGVPSEILQRRADIASAERAVAAANATIGVEQAAFFPTLSLTGSANSSASSLGDLFSASTNVWSLGLGLAETVFDAGARGARVEQARAAYDGTVATYRQTVLTAFQDVEDQLTATGVLARQYALLQEASTAADQTEAAMLNQYRAGLVAYTDVISAQTSALTARRNLLQAGVDRQTTAVALIQALGGGWTAASLANP</sequence>
<comment type="subcellular location">
    <subcellularLocation>
        <location evidence="2">Cell membrane</location>
        <topology evidence="2">Lipid-anchor</topology>
    </subcellularLocation>
</comment>
<name>A0A975GUF2_9CAUL</name>
<keyword evidence="2" id="KW-0564">Palmitate</keyword>
<gene>
    <name evidence="5" type="ORF">IFJ75_11595</name>
</gene>
<dbReference type="Gene3D" id="1.20.1600.10">
    <property type="entry name" value="Outer membrane efflux proteins (OEP)"/>
    <property type="match status" value="1"/>
</dbReference>
<feature type="region of interest" description="Disordered" evidence="4">
    <location>
        <begin position="106"/>
        <end position="128"/>
    </location>
</feature>
<feature type="signal peptide" evidence="2">
    <location>
        <begin position="1"/>
        <end position="23"/>
    </location>
</feature>
<dbReference type="SUPFAM" id="SSF56954">
    <property type="entry name" value="Outer membrane efflux proteins (OEP)"/>
    <property type="match status" value="1"/>
</dbReference>
<keyword evidence="2" id="KW-1134">Transmembrane beta strand</keyword>
<evidence type="ECO:0000256" key="2">
    <source>
        <dbReference type="RuleBase" id="RU362097"/>
    </source>
</evidence>
<dbReference type="InterPro" id="IPR003423">
    <property type="entry name" value="OMP_efflux"/>
</dbReference>
<dbReference type="GO" id="GO:0015562">
    <property type="term" value="F:efflux transmembrane transporter activity"/>
    <property type="evidence" value="ECO:0007669"/>
    <property type="project" value="InterPro"/>
</dbReference>
<keyword evidence="3" id="KW-0175">Coiled coil</keyword>
<dbReference type="EMBL" id="CP062222">
    <property type="protein sequence ID" value="QTC89936.1"/>
    <property type="molecule type" value="Genomic_DNA"/>
</dbReference>
<dbReference type="GO" id="GO:0005886">
    <property type="term" value="C:plasma membrane"/>
    <property type="evidence" value="ECO:0007669"/>
    <property type="project" value="UniProtKB-SubCell"/>
</dbReference>
<evidence type="ECO:0000256" key="3">
    <source>
        <dbReference type="SAM" id="Coils"/>
    </source>
</evidence>
<keyword evidence="6" id="KW-1185">Reference proteome</keyword>
<dbReference type="PANTHER" id="PTHR30203">
    <property type="entry name" value="OUTER MEMBRANE CATION EFFLUX PROTEIN"/>
    <property type="match status" value="1"/>
</dbReference>
<dbReference type="KEGG" id="bgoe:IFJ75_11595"/>
<dbReference type="InterPro" id="IPR010131">
    <property type="entry name" value="MdtP/NodT-like"/>
</dbReference>
<dbReference type="PROSITE" id="PS51257">
    <property type="entry name" value="PROKAR_LIPOPROTEIN"/>
    <property type="match status" value="1"/>
</dbReference>
<keyword evidence="2" id="KW-0449">Lipoprotein</keyword>
<dbReference type="RefSeq" id="WP_207868350.1">
    <property type="nucleotide sequence ID" value="NZ_CP062222.1"/>
</dbReference>
<organism evidence="5 6">
    <name type="scientific">Brevundimonas goettingensis</name>
    <dbReference type="NCBI Taxonomy" id="2774190"/>
    <lineage>
        <taxon>Bacteria</taxon>
        <taxon>Pseudomonadati</taxon>
        <taxon>Pseudomonadota</taxon>
        <taxon>Alphaproteobacteria</taxon>
        <taxon>Caulobacterales</taxon>
        <taxon>Caulobacteraceae</taxon>
        <taxon>Brevundimonas</taxon>
    </lineage>
</organism>
<dbReference type="AlphaFoldDB" id="A0A975GUF2"/>
<accession>A0A975GUF2</accession>
<evidence type="ECO:0000256" key="4">
    <source>
        <dbReference type="SAM" id="MobiDB-lite"/>
    </source>
</evidence>
<dbReference type="Gene3D" id="2.20.200.10">
    <property type="entry name" value="Outer membrane efflux proteins (OEP)"/>
    <property type="match status" value="1"/>
</dbReference>
<dbReference type="NCBIfam" id="TIGR01845">
    <property type="entry name" value="outer_NodT"/>
    <property type="match status" value="1"/>
</dbReference>
<feature type="coiled-coil region" evidence="3">
    <location>
        <begin position="69"/>
        <end position="96"/>
    </location>
</feature>
<protein>
    <submittedName>
        <fullName evidence="5">Efflux transporter outer membrane subunit</fullName>
    </submittedName>
</protein>
<dbReference type="PANTHER" id="PTHR30203:SF33">
    <property type="entry name" value="BLR4455 PROTEIN"/>
    <property type="match status" value="1"/>
</dbReference>
<evidence type="ECO:0000256" key="1">
    <source>
        <dbReference type="ARBA" id="ARBA00007613"/>
    </source>
</evidence>
<dbReference type="Pfam" id="PF02321">
    <property type="entry name" value="OEP"/>
    <property type="match status" value="2"/>
</dbReference>
<keyword evidence="2" id="KW-0732">Signal</keyword>
<keyword evidence="2" id="KW-0812">Transmembrane</keyword>
<proteinExistence type="inferred from homology"/>
<evidence type="ECO:0000313" key="6">
    <source>
        <dbReference type="Proteomes" id="UP000663918"/>
    </source>
</evidence>
<keyword evidence="2" id="KW-0472">Membrane</keyword>